<keyword evidence="2" id="KW-0378">Hydrolase</keyword>
<evidence type="ECO:0000313" key="3">
    <source>
        <dbReference type="Proteomes" id="UP000289794"/>
    </source>
</evidence>
<dbReference type="Proteomes" id="UP000289794">
    <property type="component" value="Chromosome"/>
</dbReference>
<name>A0A4V0Z8A8_9FIRM</name>
<dbReference type="KEGG" id="bpro:PMF13cell1_05227"/>
<dbReference type="InterPro" id="IPR057744">
    <property type="entry name" value="OTAase-like"/>
</dbReference>
<dbReference type="Pfam" id="PF01979">
    <property type="entry name" value="Amidohydro_1"/>
    <property type="match status" value="1"/>
</dbReference>
<dbReference type="EMBL" id="CP035945">
    <property type="protein sequence ID" value="QBE99648.1"/>
    <property type="molecule type" value="Genomic_DNA"/>
</dbReference>
<dbReference type="GO" id="GO:0050480">
    <property type="term" value="F:imidazolonepropionase activity"/>
    <property type="evidence" value="ECO:0007669"/>
    <property type="project" value="UniProtKB-EC"/>
</dbReference>
<organism evidence="2 3">
    <name type="scientific">Blautia producta</name>
    <dbReference type="NCBI Taxonomy" id="33035"/>
    <lineage>
        <taxon>Bacteria</taxon>
        <taxon>Bacillati</taxon>
        <taxon>Bacillota</taxon>
        <taxon>Clostridia</taxon>
        <taxon>Lachnospirales</taxon>
        <taxon>Lachnospiraceae</taxon>
        <taxon>Blautia</taxon>
    </lineage>
</organism>
<dbReference type="InterPro" id="IPR032466">
    <property type="entry name" value="Metal_Hydrolase"/>
</dbReference>
<proteinExistence type="predicted"/>
<dbReference type="Gene3D" id="3.20.20.140">
    <property type="entry name" value="Metal-dependent hydrolases"/>
    <property type="match status" value="1"/>
</dbReference>
<gene>
    <name evidence="2" type="primary">hutI_3</name>
    <name evidence="2" type="ORF">PMF13cell1_05227</name>
</gene>
<dbReference type="EC" id="3.5.2.7" evidence="2"/>
<feature type="domain" description="Amidohydrolase-related" evidence="1">
    <location>
        <begin position="56"/>
        <end position="410"/>
    </location>
</feature>
<evidence type="ECO:0000313" key="2">
    <source>
        <dbReference type="EMBL" id="QBE99648.1"/>
    </source>
</evidence>
<dbReference type="AlphaFoldDB" id="A0A4V0Z8A8"/>
<dbReference type="RefSeq" id="WP_130182651.1">
    <property type="nucleotide sequence ID" value="NZ_CP035945.1"/>
</dbReference>
<dbReference type="InterPro" id="IPR006680">
    <property type="entry name" value="Amidohydro-rel"/>
</dbReference>
<dbReference type="InterPro" id="IPR051781">
    <property type="entry name" value="Metallo-dep_Hydrolase"/>
</dbReference>
<protein>
    <submittedName>
        <fullName evidence="2">Imidazolonepropionase</fullName>
        <ecNumber evidence="2">3.5.2.7</ecNumber>
    </submittedName>
</protein>
<dbReference type="CDD" id="cd01299">
    <property type="entry name" value="Met_dep_hydrolase_A"/>
    <property type="match status" value="1"/>
</dbReference>
<accession>A0A4V0Z8A8</accession>
<dbReference type="PANTHER" id="PTHR43135">
    <property type="entry name" value="ALPHA-D-RIBOSE 1-METHYLPHOSPHONATE 5-TRIPHOSPHATE DIPHOSPHATASE"/>
    <property type="match status" value="1"/>
</dbReference>
<sequence>MNKIAFKGGLLIDGTGAAPVKDSLVLVDGNKITYAGVGKAVDVPEGYCCIDISGKTIMPGLIDAHLHFSGNLTDNDSDWVLEDNIQKAVVAVQQSHECLETGLTTVGEISRFGIHIRNMIEAGVMKGPRVVASGLGFCATCSHGDSHKLSIEMNKAAHPWAECVDGPWDLRKAVRRRLRENPDAIKIWATGGGIWRWETAMDQHYTMEEVQAVADECSMRHIPVWSHCFGSAYNSAKAGVDLIIHGQSLDDETLDLMAEKEIAFCPTINFMPAWFDTFPPKYDPKLHDKYPGDSVKEKELNRIYDNLRKANAKGIILTIGSDSFNSQMTPYGETTVGELYAFVEKAGISQMDAIAAATINGAKALRVGDITGSLEARKSADLLVIDGNPLENIRTIAVENMDVIMKEGDFVKNRLDR</sequence>
<evidence type="ECO:0000259" key="1">
    <source>
        <dbReference type="Pfam" id="PF01979"/>
    </source>
</evidence>
<reference evidence="2 3" key="1">
    <citation type="submission" date="2019-01" db="EMBL/GenBank/DDBJ databases">
        <title>PMF-metabolizing Aryl O-demethylase.</title>
        <authorList>
            <person name="Kim M."/>
        </authorList>
    </citation>
    <scope>NUCLEOTIDE SEQUENCE [LARGE SCALE GENOMIC DNA]</scope>
    <source>
        <strain evidence="2 3">PMF1</strain>
    </source>
</reference>
<dbReference type="Gene3D" id="2.30.40.10">
    <property type="entry name" value="Urease, subunit C, domain 1"/>
    <property type="match status" value="1"/>
</dbReference>
<dbReference type="InterPro" id="IPR011059">
    <property type="entry name" value="Metal-dep_hydrolase_composite"/>
</dbReference>
<dbReference type="SUPFAM" id="SSF51556">
    <property type="entry name" value="Metallo-dependent hydrolases"/>
    <property type="match status" value="1"/>
</dbReference>
<dbReference type="SUPFAM" id="SSF51338">
    <property type="entry name" value="Composite domain of metallo-dependent hydrolases"/>
    <property type="match status" value="2"/>
</dbReference>
<dbReference type="PANTHER" id="PTHR43135:SF3">
    <property type="entry name" value="ALPHA-D-RIBOSE 1-METHYLPHOSPHONATE 5-TRIPHOSPHATE DIPHOSPHATASE"/>
    <property type="match status" value="1"/>
</dbReference>